<dbReference type="InterPro" id="IPR000821">
    <property type="entry name" value="Ala_racemase"/>
</dbReference>
<dbReference type="InterPro" id="IPR011079">
    <property type="entry name" value="Ala_racemase_C"/>
</dbReference>
<dbReference type="Gene3D" id="2.40.37.10">
    <property type="entry name" value="Lyase, Ornithine Decarboxylase, Chain A, domain 1"/>
    <property type="match status" value="1"/>
</dbReference>
<comment type="cofactor">
    <cofactor evidence="1 4 5">
        <name>pyridoxal 5'-phosphate</name>
        <dbReference type="ChEBI" id="CHEBI:597326"/>
    </cofactor>
</comment>
<dbReference type="Gene3D" id="3.20.20.10">
    <property type="entry name" value="Alanine racemase"/>
    <property type="match status" value="1"/>
</dbReference>
<keyword evidence="2 4" id="KW-0663">Pyridoxal phosphate</keyword>
<dbReference type="GO" id="GO:0030632">
    <property type="term" value="P:D-alanine biosynthetic process"/>
    <property type="evidence" value="ECO:0007669"/>
    <property type="project" value="UniProtKB-UniRule"/>
</dbReference>
<keyword evidence="3 4" id="KW-0413">Isomerase</keyword>
<evidence type="ECO:0000256" key="2">
    <source>
        <dbReference type="ARBA" id="ARBA00022898"/>
    </source>
</evidence>
<gene>
    <name evidence="8" type="ORF">D2E26_0883</name>
</gene>
<accession>A0A430FPS0</accession>
<dbReference type="InterPro" id="IPR009006">
    <property type="entry name" value="Ala_racemase/Decarboxylase_C"/>
</dbReference>
<comment type="caution">
    <text evidence="8">The sequence shown here is derived from an EMBL/GenBank/DDBJ whole genome shotgun (WGS) entry which is preliminary data.</text>
</comment>
<dbReference type="NCBIfam" id="TIGR00492">
    <property type="entry name" value="alr"/>
    <property type="match status" value="1"/>
</dbReference>
<dbReference type="SUPFAM" id="SSF50621">
    <property type="entry name" value="Alanine racemase C-terminal domain-like"/>
    <property type="match status" value="1"/>
</dbReference>
<dbReference type="UniPathway" id="UPA00042">
    <property type="reaction ID" value="UER00497"/>
</dbReference>
<evidence type="ECO:0000256" key="3">
    <source>
        <dbReference type="ARBA" id="ARBA00023235"/>
    </source>
</evidence>
<dbReference type="InterPro" id="IPR029066">
    <property type="entry name" value="PLP-binding_barrel"/>
</dbReference>
<dbReference type="AlphaFoldDB" id="A0A430FPS0"/>
<dbReference type="GO" id="GO:0030170">
    <property type="term" value="F:pyridoxal phosphate binding"/>
    <property type="evidence" value="ECO:0007669"/>
    <property type="project" value="UniProtKB-UniRule"/>
</dbReference>
<dbReference type="HAMAP" id="MF_01201">
    <property type="entry name" value="Ala_racemase"/>
    <property type="match status" value="1"/>
</dbReference>
<feature type="modified residue" description="N6-(pyridoxal phosphate)lysine" evidence="4 5">
    <location>
        <position position="65"/>
    </location>
</feature>
<comment type="pathway">
    <text evidence="4">Amino-acid biosynthesis; D-alanine biosynthesis; D-alanine from L-alanine: step 1/1.</text>
</comment>
<dbReference type="CDD" id="cd00430">
    <property type="entry name" value="PLPDE_III_AR"/>
    <property type="match status" value="1"/>
</dbReference>
<comment type="similarity">
    <text evidence="4">Belongs to the alanine racemase family.</text>
</comment>
<feature type="binding site" evidence="4 6">
    <location>
        <position position="175"/>
    </location>
    <ligand>
        <name>substrate</name>
    </ligand>
</feature>
<evidence type="ECO:0000256" key="6">
    <source>
        <dbReference type="PIRSR" id="PIRSR600821-52"/>
    </source>
</evidence>
<dbReference type="GO" id="GO:0009252">
    <property type="term" value="P:peptidoglycan biosynthetic process"/>
    <property type="evidence" value="ECO:0007669"/>
    <property type="project" value="TreeGrafter"/>
</dbReference>
<keyword evidence="9" id="KW-1185">Reference proteome</keyword>
<proteinExistence type="inferred from homology"/>
<dbReference type="Pfam" id="PF00842">
    <property type="entry name" value="Ala_racemase_C"/>
    <property type="match status" value="1"/>
</dbReference>
<feature type="domain" description="Alanine racemase C-terminal" evidence="7">
    <location>
        <begin position="292"/>
        <end position="442"/>
    </location>
</feature>
<dbReference type="SMART" id="SM01005">
    <property type="entry name" value="Ala_racemase_C"/>
    <property type="match status" value="1"/>
</dbReference>
<dbReference type="GO" id="GO:0008784">
    <property type="term" value="F:alanine racemase activity"/>
    <property type="evidence" value="ECO:0007669"/>
    <property type="project" value="UniProtKB-UniRule"/>
</dbReference>
<reference evidence="8 9" key="1">
    <citation type="submission" date="2018-09" db="EMBL/GenBank/DDBJ databases">
        <title>Characterization of the phylogenetic diversity of five novel species belonging to the genus Bifidobacterium.</title>
        <authorList>
            <person name="Lugli G.A."/>
            <person name="Duranti S."/>
            <person name="Milani C."/>
        </authorList>
    </citation>
    <scope>NUCLEOTIDE SEQUENCE [LARGE SCALE GENOMIC DNA]</scope>
    <source>
        <strain evidence="8 9">2036B</strain>
    </source>
</reference>
<evidence type="ECO:0000256" key="5">
    <source>
        <dbReference type="PIRSR" id="PIRSR600821-50"/>
    </source>
</evidence>
<dbReference type="EC" id="5.1.1.1" evidence="4"/>
<evidence type="ECO:0000259" key="7">
    <source>
        <dbReference type="SMART" id="SM01005"/>
    </source>
</evidence>
<dbReference type="PANTHER" id="PTHR30511">
    <property type="entry name" value="ALANINE RACEMASE"/>
    <property type="match status" value="1"/>
</dbReference>
<dbReference type="EMBL" id="QXGM01000002">
    <property type="protein sequence ID" value="RSX54829.1"/>
    <property type="molecule type" value="Genomic_DNA"/>
</dbReference>
<dbReference type="PRINTS" id="PR00992">
    <property type="entry name" value="ALARACEMASE"/>
</dbReference>
<dbReference type="Pfam" id="PF01168">
    <property type="entry name" value="Ala_racemase_N"/>
    <property type="match status" value="1"/>
</dbReference>
<feature type="binding site" evidence="4 6">
    <location>
        <position position="377"/>
    </location>
    <ligand>
        <name>substrate</name>
    </ligand>
</feature>
<comment type="catalytic activity">
    <reaction evidence="4">
        <text>L-alanine = D-alanine</text>
        <dbReference type="Rhea" id="RHEA:20249"/>
        <dbReference type="ChEBI" id="CHEBI:57416"/>
        <dbReference type="ChEBI" id="CHEBI:57972"/>
        <dbReference type="EC" id="5.1.1.1"/>
    </reaction>
</comment>
<dbReference type="Proteomes" id="UP000287609">
    <property type="component" value="Unassembled WGS sequence"/>
</dbReference>
<dbReference type="GO" id="GO:0005829">
    <property type="term" value="C:cytosol"/>
    <property type="evidence" value="ECO:0007669"/>
    <property type="project" value="TreeGrafter"/>
</dbReference>
<name>A0A430FPS0_9BIFI</name>
<dbReference type="InterPro" id="IPR020622">
    <property type="entry name" value="Ala_racemase_pyridoxalP-BS"/>
</dbReference>
<dbReference type="PROSITE" id="PS00395">
    <property type="entry name" value="ALANINE_RACEMASE"/>
    <property type="match status" value="1"/>
</dbReference>
<protein>
    <recommendedName>
        <fullName evidence="4">Alanine racemase</fullName>
        <ecNumber evidence="4">5.1.1.1</ecNumber>
    </recommendedName>
</protein>
<evidence type="ECO:0000256" key="1">
    <source>
        <dbReference type="ARBA" id="ARBA00001933"/>
    </source>
</evidence>
<feature type="active site" description="Proton acceptor; specific for D-alanine" evidence="4">
    <location>
        <position position="65"/>
    </location>
</feature>
<evidence type="ECO:0000313" key="8">
    <source>
        <dbReference type="EMBL" id="RSX54829.1"/>
    </source>
</evidence>
<evidence type="ECO:0000313" key="9">
    <source>
        <dbReference type="Proteomes" id="UP000287609"/>
    </source>
</evidence>
<dbReference type="InterPro" id="IPR001608">
    <property type="entry name" value="Ala_racemase_N"/>
</dbReference>
<evidence type="ECO:0000256" key="4">
    <source>
        <dbReference type="HAMAP-Rule" id="MF_01201"/>
    </source>
</evidence>
<dbReference type="OrthoDB" id="9813814at2"/>
<organism evidence="8 9">
    <name type="scientific">Bifidobacterium dolichotidis</name>
    <dbReference type="NCBI Taxonomy" id="2306976"/>
    <lineage>
        <taxon>Bacteria</taxon>
        <taxon>Bacillati</taxon>
        <taxon>Actinomycetota</taxon>
        <taxon>Actinomycetes</taxon>
        <taxon>Bifidobacteriales</taxon>
        <taxon>Bifidobacteriaceae</taxon>
        <taxon>Bifidobacterium</taxon>
    </lineage>
</organism>
<sequence length="462" mass="50573">MTFDASGLTHFDTPELQANYERARRRYPAQAIVDLATLRDNMRHLVEIVNADESQPHTEVMGVVKADAYGHGLVPTALAALAGGATWLGTAQSHEALVLREAGIGLDRARILTWVNDPYEVPYDELLRQHIDISVGTIDAIHELAKAAETVQRSAHGEEPIVAHVHVKVETGFGRNGFTLDQLDAVAPLLKELQDKGLFEITGQWSHLAVADMPDTPEFVDETEQQIQRFEEFTEHMKAAGIEPKMRHLANTAATLSRPNIHFDLVRPGVGLYGYEPDPAMGTPEQYGLKPAMTLQAQLSSVKTVPAGTGLSYGRVYVTEKETSAVIVPVGYADGIHRSASGFNEAGARKEQHLGGPVVFMTKQGPLVRHVSGRICMDQFIIDLHGSAEELGIHVGDTVQLFGPGRGQEFCEPTADDWAQAADTISYEIYTCLRNRVPRLYRNAASVLSEQDLAMLDPTSLI</sequence>
<dbReference type="SUPFAM" id="SSF51419">
    <property type="entry name" value="PLP-binding barrel"/>
    <property type="match status" value="1"/>
</dbReference>
<comment type="function">
    <text evidence="4">Catalyzes the interconversion of L-alanine and D-alanine. May also act on other amino acids.</text>
</comment>
<dbReference type="RefSeq" id="WP_125963526.1">
    <property type="nucleotide sequence ID" value="NZ_QXGM01000002.1"/>
</dbReference>
<feature type="active site" description="Proton acceptor; specific for L-alanine" evidence="4">
    <location>
        <position position="313"/>
    </location>
</feature>
<dbReference type="PANTHER" id="PTHR30511:SF0">
    <property type="entry name" value="ALANINE RACEMASE, CATABOLIC-RELATED"/>
    <property type="match status" value="1"/>
</dbReference>